<organism evidence="1">
    <name type="scientific">Amphimedon queenslandica</name>
    <name type="common">Sponge</name>
    <dbReference type="NCBI Taxonomy" id="400682"/>
    <lineage>
        <taxon>Eukaryota</taxon>
        <taxon>Metazoa</taxon>
        <taxon>Porifera</taxon>
        <taxon>Demospongiae</taxon>
        <taxon>Heteroscleromorpha</taxon>
        <taxon>Haplosclerida</taxon>
        <taxon>Niphatidae</taxon>
        <taxon>Amphimedon</taxon>
    </lineage>
</organism>
<dbReference type="AlphaFoldDB" id="A0A1X7U096"/>
<sequence length="78" mass="8914">MALYIQILLRNWKRHMTAPFKWSEKLCRVDNGWRLQYCLKEPLHIGQQKHAPADSGMNCGVPSLRVTAHLGLEGIDAT</sequence>
<name>A0A1X7U096_AMPQE</name>
<dbReference type="InParanoid" id="A0A1X7U096"/>
<protein>
    <submittedName>
        <fullName evidence="1">Uncharacterized protein</fullName>
    </submittedName>
</protein>
<proteinExistence type="predicted"/>
<evidence type="ECO:0000313" key="1">
    <source>
        <dbReference type="EnsemblMetazoa" id="Aqu2.1.20803_001"/>
    </source>
</evidence>
<accession>A0A1X7U096</accession>
<reference evidence="1" key="1">
    <citation type="submission" date="2017-05" db="UniProtKB">
        <authorList>
            <consortium name="EnsemblMetazoa"/>
        </authorList>
    </citation>
    <scope>IDENTIFICATION</scope>
</reference>
<dbReference type="EnsemblMetazoa" id="Aqu2.1.20803_001">
    <property type="protein sequence ID" value="Aqu2.1.20803_001"/>
    <property type="gene ID" value="Aqu2.1.20803"/>
</dbReference>